<organism evidence="2 3">
    <name type="scientific">Amycolatopsis halotolerans</name>
    <dbReference type="NCBI Taxonomy" id="330083"/>
    <lineage>
        <taxon>Bacteria</taxon>
        <taxon>Bacillati</taxon>
        <taxon>Actinomycetota</taxon>
        <taxon>Actinomycetes</taxon>
        <taxon>Pseudonocardiales</taxon>
        <taxon>Pseudonocardiaceae</taxon>
        <taxon>Amycolatopsis</taxon>
    </lineage>
</organism>
<keyword evidence="3" id="KW-1185">Reference proteome</keyword>
<accession>A0ABV7QVW4</accession>
<evidence type="ECO:0000313" key="3">
    <source>
        <dbReference type="Proteomes" id="UP001595764"/>
    </source>
</evidence>
<comment type="caution">
    <text evidence="2">The sequence shown here is derived from an EMBL/GenBank/DDBJ whole genome shotgun (WGS) entry which is preliminary data.</text>
</comment>
<gene>
    <name evidence="2" type="ORF">ACFORO_38340</name>
</gene>
<dbReference type="EMBL" id="JBHRWI010000060">
    <property type="protein sequence ID" value="MFC3516077.1"/>
    <property type="molecule type" value="Genomic_DNA"/>
</dbReference>
<name>A0ABV7QVW4_9PSEU</name>
<dbReference type="RefSeq" id="WP_377871888.1">
    <property type="nucleotide sequence ID" value="NZ_JBHMAY010000034.1"/>
</dbReference>
<evidence type="ECO:0000256" key="1">
    <source>
        <dbReference type="SAM" id="MobiDB-lite"/>
    </source>
</evidence>
<proteinExistence type="predicted"/>
<feature type="compositionally biased region" description="Polar residues" evidence="1">
    <location>
        <begin position="15"/>
        <end position="24"/>
    </location>
</feature>
<feature type="region of interest" description="Disordered" evidence="1">
    <location>
        <begin position="1"/>
        <end position="24"/>
    </location>
</feature>
<reference evidence="3" key="1">
    <citation type="journal article" date="2019" name="Int. J. Syst. Evol. Microbiol.">
        <title>The Global Catalogue of Microorganisms (GCM) 10K type strain sequencing project: providing services to taxonomists for standard genome sequencing and annotation.</title>
        <authorList>
            <consortium name="The Broad Institute Genomics Platform"/>
            <consortium name="The Broad Institute Genome Sequencing Center for Infectious Disease"/>
            <person name="Wu L."/>
            <person name="Ma J."/>
        </authorList>
    </citation>
    <scope>NUCLEOTIDE SEQUENCE [LARGE SCALE GENOMIC DNA]</scope>
    <source>
        <strain evidence="3">CGMCC 4.7682</strain>
    </source>
</reference>
<protein>
    <submittedName>
        <fullName evidence="2">Uncharacterized protein</fullName>
    </submittedName>
</protein>
<dbReference type="Proteomes" id="UP001595764">
    <property type="component" value="Unassembled WGS sequence"/>
</dbReference>
<evidence type="ECO:0000313" key="2">
    <source>
        <dbReference type="EMBL" id="MFC3516077.1"/>
    </source>
</evidence>
<sequence length="24" mass="2631">MELFHDGRMTYADADQSTGDTVLG</sequence>